<dbReference type="Gene3D" id="3.50.50.60">
    <property type="entry name" value="FAD/NAD(P)-binding domain"/>
    <property type="match status" value="1"/>
</dbReference>
<sequence>MFQSAFGAIVGWSSGQVRQWYCVGHVANLTVIVGFQRRAMSWVPPNLGSACAVYTNLTTCQPSTFLFVQLVTTLFGYSKDSPQTNGYGTTLHQGYTQQFEDASSYNSGEQTRWGFEKPNGTPVPQKGNAYIGNANAQAPVSQNDWNPNTFFDTGKEGSASYGGQWADNQQPAADGGEYDFVVVGAGTAGCVVANRLSEVHQWKV</sequence>
<evidence type="ECO:0000313" key="1">
    <source>
        <dbReference type="EMBL" id="VEN34782.1"/>
    </source>
</evidence>
<evidence type="ECO:0000313" key="2">
    <source>
        <dbReference type="Proteomes" id="UP000410492"/>
    </source>
</evidence>
<dbReference type="SUPFAM" id="SSF51905">
    <property type="entry name" value="FAD/NAD(P)-binding domain"/>
    <property type="match status" value="1"/>
</dbReference>
<reference evidence="1 2" key="1">
    <citation type="submission" date="2019-01" db="EMBL/GenBank/DDBJ databases">
        <authorList>
            <person name="Sayadi A."/>
        </authorList>
    </citation>
    <scope>NUCLEOTIDE SEQUENCE [LARGE SCALE GENOMIC DNA]</scope>
</reference>
<proteinExistence type="predicted"/>
<evidence type="ECO:0008006" key="3">
    <source>
        <dbReference type="Google" id="ProtNLM"/>
    </source>
</evidence>
<name>A0A653BGS1_CALMS</name>
<feature type="non-terminal residue" evidence="1">
    <location>
        <position position="204"/>
    </location>
</feature>
<dbReference type="AlphaFoldDB" id="A0A653BGS1"/>
<dbReference type="Proteomes" id="UP000410492">
    <property type="component" value="Unassembled WGS sequence"/>
</dbReference>
<protein>
    <recommendedName>
        <fullName evidence="3">Glucose-methanol-choline oxidoreductase N-terminal domain-containing protein</fullName>
    </recommendedName>
</protein>
<organism evidence="1 2">
    <name type="scientific">Callosobruchus maculatus</name>
    <name type="common">Southern cowpea weevil</name>
    <name type="synonym">Pulse bruchid</name>
    <dbReference type="NCBI Taxonomy" id="64391"/>
    <lineage>
        <taxon>Eukaryota</taxon>
        <taxon>Metazoa</taxon>
        <taxon>Ecdysozoa</taxon>
        <taxon>Arthropoda</taxon>
        <taxon>Hexapoda</taxon>
        <taxon>Insecta</taxon>
        <taxon>Pterygota</taxon>
        <taxon>Neoptera</taxon>
        <taxon>Endopterygota</taxon>
        <taxon>Coleoptera</taxon>
        <taxon>Polyphaga</taxon>
        <taxon>Cucujiformia</taxon>
        <taxon>Chrysomeloidea</taxon>
        <taxon>Chrysomelidae</taxon>
        <taxon>Bruchinae</taxon>
        <taxon>Bruchini</taxon>
        <taxon>Callosobruchus</taxon>
    </lineage>
</organism>
<dbReference type="InterPro" id="IPR036188">
    <property type="entry name" value="FAD/NAD-bd_sf"/>
</dbReference>
<accession>A0A653BGS1</accession>
<dbReference type="OrthoDB" id="269227at2759"/>
<dbReference type="EMBL" id="CAACVG010000978">
    <property type="protein sequence ID" value="VEN34782.1"/>
    <property type="molecule type" value="Genomic_DNA"/>
</dbReference>
<gene>
    <name evidence="1" type="ORF">CALMAC_LOCUS866</name>
</gene>
<keyword evidence="2" id="KW-1185">Reference proteome</keyword>